<dbReference type="STRING" id="1166337.SAMN05192580_1116"/>
<keyword evidence="1" id="KW-0812">Transmembrane</keyword>
<keyword evidence="3" id="KW-1185">Reference proteome</keyword>
<evidence type="ECO:0000313" key="2">
    <source>
        <dbReference type="EMBL" id="SFR84284.1"/>
    </source>
</evidence>
<accession>A0A1I6JZA5</accession>
<reference evidence="2 3" key="1">
    <citation type="submission" date="2016-10" db="EMBL/GenBank/DDBJ databases">
        <authorList>
            <person name="de Groot N.N."/>
        </authorList>
    </citation>
    <scope>NUCLEOTIDE SEQUENCE [LARGE SCALE GENOMIC DNA]</scope>
    <source>
        <strain evidence="2 3">S5-249</strain>
    </source>
</reference>
<dbReference type="Proteomes" id="UP000198824">
    <property type="component" value="Unassembled WGS sequence"/>
</dbReference>
<dbReference type="AlphaFoldDB" id="A0A1I6JZA5"/>
<proteinExistence type="predicted"/>
<dbReference type="EMBL" id="FOZG01000001">
    <property type="protein sequence ID" value="SFR84284.1"/>
    <property type="molecule type" value="Genomic_DNA"/>
</dbReference>
<sequence>MSDTGYRYNFGAAVIACAVAGPIFVGVLAAGAFVDAASSRPLPVGNIFGSVVPALAILPLTGLFGAVLACLPVALGTTALTFLARRYEAAAAWGVWIGAGVAIAGGAGLLASRTSPEPMLALALTGAACAAIARRGLRRG</sequence>
<feature type="transmembrane region" description="Helical" evidence="1">
    <location>
        <begin position="54"/>
        <end position="83"/>
    </location>
</feature>
<keyword evidence="1" id="KW-1133">Transmembrane helix</keyword>
<name>A0A1I6JZA5_9SPHN</name>
<feature type="transmembrane region" description="Helical" evidence="1">
    <location>
        <begin position="90"/>
        <end position="112"/>
    </location>
</feature>
<evidence type="ECO:0000256" key="1">
    <source>
        <dbReference type="SAM" id="Phobius"/>
    </source>
</evidence>
<keyword evidence="1" id="KW-0472">Membrane</keyword>
<feature type="transmembrane region" description="Helical" evidence="1">
    <location>
        <begin position="12"/>
        <end position="34"/>
    </location>
</feature>
<gene>
    <name evidence="2" type="ORF">SAMN05192580_1116</name>
</gene>
<protein>
    <submittedName>
        <fullName evidence="2">Uncharacterized protein</fullName>
    </submittedName>
</protein>
<evidence type="ECO:0000313" key="3">
    <source>
        <dbReference type="Proteomes" id="UP000198824"/>
    </source>
</evidence>
<organism evidence="2 3">
    <name type="scientific">Sphingomonas jatrophae</name>
    <dbReference type="NCBI Taxonomy" id="1166337"/>
    <lineage>
        <taxon>Bacteria</taxon>
        <taxon>Pseudomonadati</taxon>
        <taxon>Pseudomonadota</taxon>
        <taxon>Alphaproteobacteria</taxon>
        <taxon>Sphingomonadales</taxon>
        <taxon>Sphingomonadaceae</taxon>
        <taxon>Sphingomonas</taxon>
    </lineage>
</organism>
<dbReference type="RefSeq" id="WP_093311925.1">
    <property type="nucleotide sequence ID" value="NZ_FOZG01000001.1"/>
</dbReference>